<keyword evidence="1" id="KW-1185">Reference proteome</keyword>
<accession>A0A915ITZ5</accession>
<organism evidence="1 2">
    <name type="scientific">Romanomermis culicivorax</name>
    <name type="common">Nematode worm</name>
    <dbReference type="NCBI Taxonomy" id="13658"/>
    <lineage>
        <taxon>Eukaryota</taxon>
        <taxon>Metazoa</taxon>
        <taxon>Ecdysozoa</taxon>
        <taxon>Nematoda</taxon>
        <taxon>Enoplea</taxon>
        <taxon>Dorylaimia</taxon>
        <taxon>Mermithida</taxon>
        <taxon>Mermithoidea</taxon>
        <taxon>Mermithidae</taxon>
        <taxon>Romanomermis</taxon>
    </lineage>
</organism>
<dbReference type="AlphaFoldDB" id="A0A915ITZ5"/>
<sequence>MSYDDLASSRGVLDRTYRIVNAPAVDTIDKGTNVKLPILMPRAQGIVPFLTTTSIVSTSIHLTMMPNINKGYTL</sequence>
<proteinExistence type="predicted"/>
<dbReference type="Proteomes" id="UP000887565">
    <property type="component" value="Unplaced"/>
</dbReference>
<name>A0A915ITZ5_ROMCU</name>
<protein>
    <submittedName>
        <fullName evidence="2">Uncharacterized protein</fullName>
    </submittedName>
</protein>
<reference evidence="2" key="1">
    <citation type="submission" date="2022-11" db="UniProtKB">
        <authorList>
            <consortium name="WormBaseParasite"/>
        </authorList>
    </citation>
    <scope>IDENTIFICATION</scope>
</reference>
<evidence type="ECO:0000313" key="1">
    <source>
        <dbReference type="Proteomes" id="UP000887565"/>
    </source>
</evidence>
<evidence type="ECO:0000313" key="2">
    <source>
        <dbReference type="WBParaSite" id="nRc.2.0.1.t17321-RA"/>
    </source>
</evidence>
<dbReference type="WBParaSite" id="nRc.2.0.1.t17321-RA">
    <property type="protein sequence ID" value="nRc.2.0.1.t17321-RA"/>
    <property type="gene ID" value="nRc.2.0.1.g17321"/>
</dbReference>